<dbReference type="PANTHER" id="PTHR43689">
    <property type="entry name" value="HYDROLASE"/>
    <property type="match status" value="1"/>
</dbReference>
<sequence>MRFRELFAPLRRLSLEEDGADWPNRSASRKVSAGGVDWHVQIMGDGPHLLMLHGTGASTHSWRALAPLIATRFRVIAPDLPGHGFSSSGGARTQSMPGMAYAVAALLGKLDARPEIVVGHSAGAAILARLALDEKLEPKRIIAVNGALTPFEGVAGHILPTLAKALFVNPLAPRLFACSADRHAVARLLLGTGSKLDAEGVALYARLFRNNAHVDGALGMMAQWDLHALNRDLPRLRTCIDFILAENDRTVPPEATQALASKLPNARVHLVPGLGHLAHEEAPALFAEHILNLACAGG</sequence>
<feature type="domain" description="AB hydrolase-1" evidence="1">
    <location>
        <begin position="47"/>
        <end position="283"/>
    </location>
</feature>
<evidence type="ECO:0000313" key="2">
    <source>
        <dbReference type="EMBL" id="CAJ0848637.1"/>
    </source>
</evidence>
<organism evidence="2">
    <name type="scientific">freshwater sediment metagenome</name>
    <dbReference type="NCBI Taxonomy" id="556182"/>
    <lineage>
        <taxon>unclassified sequences</taxon>
        <taxon>metagenomes</taxon>
        <taxon>ecological metagenomes</taxon>
    </lineage>
</organism>
<reference evidence="2" key="1">
    <citation type="submission" date="2023-07" db="EMBL/GenBank/DDBJ databases">
        <authorList>
            <person name="Pelsma A.J. K."/>
        </authorList>
    </citation>
    <scope>NUCLEOTIDE SEQUENCE</scope>
</reference>
<dbReference type="SUPFAM" id="SSF53474">
    <property type="entry name" value="alpha/beta-Hydrolases"/>
    <property type="match status" value="1"/>
</dbReference>
<name>A0AA48LZL8_9ZZZZ</name>
<dbReference type="InterPro" id="IPR017497">
    <property type="entry name" value="BchO"/>
</dbReference>
<dbReference type="AlphaFoldDB" id="A0AA48LZL8"/>
<dbReference type="InterPro" id="IPR029058">
    <property type="entry name" value="AB_hydrolase_fold"/>
</dbReference>
<dbReference type="EMBL" id="OY288114">
    <property type="protein sequence ID" value="CAJ0848637.1"/>
    <property type="molecule type" value="Genomic_DNA"/>
</dbReference>
<dbReference type="InterPro" id="IPR000073">
    <property type="entry name" value="AB_hydrolase_1"/>
</dbReference>
<dbReference type="PRINTS" id="PR00111">
    <property type="entry name" value="ABHYDROLASE"/>
</dbReference>
<dbReference type="Gene3D" id="3.40.50.1820">
    <property type="entry name" value="alpha/beta hydrolase"/>
    <property type="match status" value="1"/>
</dbReference>
<gene>
    <name evidence="2" type="ORF">AMST5_00007</name>
</gene>
<protein>
    <recommendedName>
        <fullName evidence="1">AB hydrolase-1 domain-containing protein</fullName>
    </recommendedName>
</protein>
<accession>A0AA48LZL8</accession>
<dbReference type="Pfam" id="PF00561">
    <property type="entry name" value="Abhydrolase_1"/>
    <property type="match status" value="1"/>
</dbReference>
<evidence type="ECO:0000259" key="1">
    <source>
        <dbReference type="Pfam" id="PF00561"/>
    </source>
</evidence>
<proteinExistence type="predicted"/>
<dbReference type="NCBIfam" id="TIGR03056">
    <property type="entry name" value="bchO_mg_che_rel"/>
    <property type="match status" value="1"/>
</dbReference>
<dbReference type="PANTHER" id="PTHR43689:SF8">
    <property type="entry name" value="ALPHA_BETA-HYDROLASES SUPERFAMILY PROTEIN"/>
    <property type="match status" value="1"/>
</dbReference>